<dbReference type="KEGG" id="cpeg:CPELA_03880"/>
<dbReference type="EMBL" id="CP035299">
    <property type="protein sequence ID" value="QAU52055.1"/>
    <property type="molecule type" value="Genomic_DNA"/>
</dbReference>
<dbReference type="Pfam" id="PF11127">
    <property type="entry name" value="YgaP-like_TM"/>
    <property type="match status" value="1"/>
</dbReference>
<name>A0A410W7X5_9CORY</name>
<organism evidence="1 2">
    <name type="scientific">Corynebacterium pelargi</name>
    <dbReference type="NCBI Taxonomy" id="1471400"/>
    <lineage>
        <taxon>Bacteria</taxon>
        <taxon>Bacillati</taxon>
        <taxon>Actinomycetota</taxon>
        <taxon>Actinomycetes</taxon>
        <taxon>Mycobacteriales</taxon>
        <taxon>Corynebacteriaceae</taxon>
        <taxon>Corynebacterium</taxon>
    </lineage>
</organism>
<accession>A0A410W7X5</accession>
<dbReference type="RefSeq" id="WP_128889547.1">
    <property type="nucleotide sequence ID" value="NZ_BMCX01000001.1"/>
</dbReference>
<dbReference type="AlphaFoldDB" id="A0A410W7X5"/>
<keyword evidence="2" id="KW-1185">Reference proteome</keyword>
<dbReference type="InterPro" id="IPR021309">
    <property type="entry name" value="YgaP-like_TM"/>
</dbReference>
<dbReference type="Proteomes" id="UP000288929">
    <property type="component" value="Chromosome"/>
</dbReference>
<gene>
    <name evidence="1" type="ORF">CPELA_03880</name>
</gene>
<sequence length="69" mass="7148">MKRNENNTDRAIRGAAAVLAAIGAFAAFNGDKTVLGVVLAIVTVVLAGTAFSGFCPAYTLFGINTCKRK</sequence>
<proteinExistence type="predicted"/>
<reference evidence="1 2" key="1">
    <citation type="submission" date="2019-01" db="EMBL/GenBank/DDBJ databases">
        <authorList>
            <person name="Ruckert C."/>
            <person name="Busche T."/>
            <person name="Kalinowski J."/>
        </authorList>
    </citation>
    <scope>NUCLEOTIDE SEQUENCE [LARGE SCALE GENOMIC DNA]</scope>
    <source>
        <strain evidence="1 2">136/3</strain>
    </source>
</reference>
<evidence type="ECO:0000313" key="2">
    <source>
        <dbReference type="Proteomes" id="UP000288929"/>
    </source>
</evidence>
<evidence type="ECO:0000313" key="1">
    <source>
        <dbReference type="EMBL" id="QAU52055.1"/>
    </source>
</evidence>
<protein>
    <submittedName>
        <fullName evidence="1">Uncharacterized protein</fullName>
    </submittedName>
</protein>